<evidence type="ECO:0000256" key="1">
    <source>
        <dbReference type="SAM" id="MobiDB-lite"/>
    </source>
</evidence>
<name>J0LFL2_AURST</name>
<keyword evidence="2" id="KW-0472">Membrane</keyword>
<sequence>MREDETEDGGGEEEWQISTRALRRVSRSQPQTREAAGIWPADDAEAASAGRPLDQDQEMDEGRSIAHEYLPQVIVGAGNCVQLVFNLAVVLVVALTIKVQRDGERRVVEYCTRSTLMSGKTPAILRDAILAAACIVR</sequence>
<gene>
    <name evidence="3" type="ORF">AURDEDRAFT_174763</name>
</gene>
<feature type="compositionally biased region" description="Acidic residues" evidence="1">
    <location>
        <begin position="1"/>
        <end position="15"/>
    </location>
</feature>
<reference evidence="4" key="1">
    <citation type="journal article" date="2012" name="Science">
        <title>The Paleozoic origin of enzymatic lignin decomposition reconstructed from 31 fungal genomes.</title>
        <authorList>
            <person name="Floudas D."/>
            <person name="Binder M."/>
            <person name="Riley R."/>
            <person name="Barry K."/>
            <person name="Blanchette R.A."/>
            <person name="Henrissat B."/>
            <person name="Martinez A.T."/>
            <person name="Otillar R."/>
            <person name="Spatafora J.W."/>
            <person name="Yadav J.S."/>
            <person name="Aerts A."/>
            <person name="Benoit I."/>
            <person name="Boyd A."/>
            <person name="Carlson A."/>
            <person name="Copeland A."/>
            <person name="Coutinho P.M."/>
            <person name="de Vries R.P."/>
            <person name="Ferreira P."/>
            <person name="Findley K."/>
            <person name="Foster B."/>
            <person name="Gaskell J."/>
            <person name="Glotzer D."/>
            <person name="Gorecki P."/>
            <person name="Heitman J."/>
            <person name="Hesse C."/>
            <person name="Hori C."/>
            <person name="Igarashi K."/>
            <person name="Jurgens J.A."/>
            <person name="Kallen N."/>
            <person name="Kersten P."/>
            <person name="Kohler A."/>
            <person name="Kuees U."/>
            <person name="Kumar T.K.A."/>
            <person name="Kuo A."/>
            <person name="LaButti K."/>
            <person name="Larrondo L.F."/>
            <person name="Lindquist E."/>
            <person name="Ling A."/>
            <person name="Lombard V."/>
            <person name="Lucas S."/>
            <person name="Lundell T."/>
            <person name="Martin R."/>
            <person name="McLaughlin D.J."/>
            <person name="Morgenstern I."/>
            <person name="Morin E."/>
            <person name="Murat C."/>
            <person name="Nagy L.G."/>
            <person name="Nolan M."/>
            <person name="Ohm R.A."/>
            <person name="Patyshakuliyeva A."/>
            <person name="Rokas A."/>
            <person name="Ruiz-Duenas F.J."/>
            <person name="Sabat G."/>
            <person name="Salamov A."/>
            <person name="Samejima M."/>
            <person name="Schmutz J."/>
            <person name="Slot J.C."/>
            <person name="St John F."/>
            <person name="Stenlid J."/>
            <person name="Sun H."/>
            <person name="Sun S."/>
            <person name="Syed K."/>
            <person name="Tsang A."/>
            <person name="Wiebenga A."/>
            <person name="Young D."/>
            <person name="Pisabarro A."/>
            <person name="Eastwood D.C."/>
            <person name="Martin F."/>
            <person name="Cullen D."/>
            <person name="Grigoriev I.V."/>
            <person name="Hibbett D.S."/>
        </authorList>
    </citation>
    <scope>NUCLEOTIDE SEQUENCE [LARGE SCALE GENOMIC DNA]</scope>
    <source>
        <strain evidence="4">TFB10046</strain>
    </source>
</reference>
<evidence type="ECO:0000313" key="3">
    <source>
        <dbReference type="EMBL" id="EJD36158.1"/>
    </source>
</evidence>
<dbReference type="InParanoid" id="J0LFL2"/>
<organism evidence="3 4">
    <name type="scientific">Auricularia subglabra (strain TFB-10046 / SS5)</name>
    <name type="common">White-rot fungus</name>
    <name type="synonym">Auricularia delicata (strain TFB10046)</name>
    <dbReference type="NCBI Taxonomy" id="717982"/>
    <lineage>
        <taxon>Eukaryota</taxon>
        <taxon>Fungi</taxon>
        <taxon>Dikarya</taxon>
        <taxon>Basidiomycota</taxon>
        <taxon>Agaricomycotina</taxon>
        <taxon>Agaricomycetes</taxon>
        <taxon>Auriculariales</taxon>
        <taxon>Auriculariaceae</taxon>
        <taxon>Auricularia</taxon>
    </lineage>
</organism>
<evidence type="ECO:0000313" key="4">
    <source>
        <dbReference type="Proteomes" id="UP000006514"/>
    </source>
</evidence>
<dbReference type="KEGG" id="adl:AURDEDRAFT_174763"/>
<dbReference type="AlphaFoldDB" id="J0LFL2"/>
<keyword evidence="2" id="KW-1133">Transmembrane helix</keyword>
<dbReference type="EMBL" id="JH687869">
    <property type="protein sequence ID" value="EJD36158.1"/>
    <property type="molecule type" value="Genomic_DNA"/>
</dbReference>
<dbReference type="Proteomes" id="UP000006514">
    <property type="component" value="Unassembled WGS sequence"/>
</dbReference>
<keyword evidence="2" id="KW-0812">Transmembrane</keyword>
<protein>
    <submittedName>
        <fullName evidence="3">Uncharacterized protein</fullName>
    </submittedName>
</protein>
<proteinExistence type="predicted"/>
<feature type="transmembrane region" description="Helical" evidence="2">
    <location>
        <begin position="73"/>
        <end position="97"/>
    </location>
</feature>
<evidence type="ECO:0000256" key="2">
    <source>
        <dbReference type="SAM" id="Phobius"/>
    </source>
</evidence>
<keyword evidence="4" id="KW-1185">Reference proteome</keyword>
<feature type="region of interest" description="Disordered" evidence="1">
    <location>
        <begin position="1"/>
        <end position="62"/>
    </location>
</feature>
<accession>J0LFL2</accession>